<dbReference type="Proteomes" id="UP000007488">
    <property type="component" value="Chromosome"/>
</dbReference>
<dbReference type="PROSITE" id="PS51014">
    <property type="entry name" value="COBK_CBIJ"/>
    <property type="match status" value="1"/>
</dbReference>
<keyword evidence="6" id="KW-1185">Reference proteome</keyword>
<dbReference type="Pfam" id="PF02571">
    <property type="entry name" value="CbiJ"/>
    <property type="match status" value="1"/>
</dbReference>
<reference evidence="6" key="2">
    <citation type="submission" date="2011-02" db="EMBL/GenBank/DDBJ databases">
        <title>The complete genome of Syntrophobotulus glycolicus DSM 8271.</title>
        <authorList>
            <person name="Lucas S."/>
            <person name="Copeland A."/>
            <person name="Lapidus A."/>
            <person name="Bruce D."/>
            <person name="Goodwin L."/>
            <person name="Pitluck S."/>
            <person name="Kyrpides N."/>
            <person name="Mavromatis K."/>
            <person name="Pagani I."/>
            <person name="Ivanova N."/>
            <person name="Mikhailova N."/>
            <person name="Chertkov O."/>
            <person name="Held B."/>
            <person name="Detter J.C."/>
            <person name="Tapia R."/>
            <person name="Han C."/>
            <person name="Land M."/>
            <person name="Hauser L."/>
            <person name="Markowitz V."/>
            <person name="Cheng J.-F."/>
            <person name="Hugenholtz P."/>
            <person name="Woyke T."/>
            <person name="Wu D."/>
            <person name="Spring S."/>
            <person name="Schroeder M."/>
            <person name="Brambilla E."/>
            <person name="Klenk H.-P."/>
            <person name="Eisen J.A."/>
        </authorList>
    </citation>
    <scope>NUCLEOTIDE SEQUENCE [LARGE SCALE GENOMIC DNA]</scope>
    <source>
        <strain evidence="6">DSM 8271 / FlGlyR</strain>
    </source>
</reference>
<dbReference type="EMBL" id="CP002547">
    <property type="protein sequence ID" value="ADY57158.1"/>
    <property type="molecule type" value="Genomic_DNA"/>
</dbReference>
<dbReference type="GO" id="GO:0009236">
    <property type="term" value="P:cobalamin biosynthetic process"/>
    <property type="evidence" value="ECO:0007669"/>
    <property type="project" value="UniProtKB-UniPathway"/>
</dbReference>
<dbReference type="RefSeq" id="WP_013625978.1">
    <property type="nucleotide sequence ID" value="NC_015172.1"/>
</dbReference>
<accession>F0SZ40</accession>
<evidence type="ECO:0000313" key="5">
    <source>
        <dbReference type="EMBL" id="ADY57158.1"/>
    </source>
</evidence>
<proteinExistence type="predicted"/>
<evidence type="ECO:0000256" key="3">
    <source>
        <dbReference type="ARBA" id="ARBA00023002"/>
    </source>
</evidence>
<dbReference type="AlphaFoldDB" id="F0SZ40"/>
<evidence type="ECO:0000256" key="4">
    <source>
        <dbReference type="SAM" id="MobiDB-lite"/>
    </source>
</evidence>
<sequence>MRRPEQPVLWIIAGTTEGRKLVESLAACDVTLYVSLATDYGLSFFPEKENVRVEAKRLSPEEMVSFLRTRRPDCVIDTTHPYAQKVTSGIDRACRKTGTRYIRLLRPAAGEGGSIRVRDTVQAAAILRETKGNVFLACGSKEIQAFTSLPDFAERVYARILPAPESLEKCLSLGFKHSHMICMQGPFSRELNAAMLKATAAAWLVTKDSGEIGGYHQKIEAAGDLGIPVVVIGRPEEGEGLSFAQVVQKLQTEYGLTINDVSLCRKEDGRDGNHDKAEKAAHGSCQESSGQGNPDQ</sequence>
<dbReference type="HOGENOM" id="CLU_068627_0_0_9"/>
<dbReference type="PANTHER" id="PTHR36925:SF1">
    <property type="entry name" value="COBALT-PRECORRIN-6A REDUCTASE"/>
    <property type="match status" value="1"/>
</dbReference>
<organism evidence="5 6">
    <name type="scientific">Syntrophobotulus glycolicus (strain DSM 8271 / FlGlyR)</name>
    <dbReference type="NCBI Taxonomy" id="645991"/>
    <lineage>
        <taxon>Bacteria</taxon>
        <taxon>Bacillati</taxon>
        <taxon>Bacillota</taxon>
        <taxon>Clostridia</taxon>
        <taxon>Eubacteriales</taxon>
        <taxon>Desulfitobacteriaceae</taxon>
        <taxon>Syntrophobotulus</taxon>
    </lineage>
</organism>
<dbReference type="UniPathway" id="UPA00148"/>
<dbReference type="InterPro" id="IPR003723">
    <property type="entry name" value="Precorrin-6x_reduct"/>
</dbReference>
<name>F0SZ40_SYNGF</name>
<feature type="compositionally biased region" description="Polar residues" evidence="4">
    <location>
        <begin position="285"/>
        <end position="296"/>
    </location>
</feature>
<evidence type="ECO:0000313" key="6">
    <source>
        <dbReference type="Proteomes" id="UP000007488"/>
    </source>
</evidence>
<keyword evidence="2" id="KW-0169">Cobalamin biosynthesis</keyword>
<evidence type="ECO:0000256" key="2">
    <source>
        <dbReference type="ARBA" id="ARBA00022573"/>
    </source>
</evidence>
<comment type="pathway">
    <text evidence="1">Cofactor biosynthesis; adenosylcobalamin biosynthesis.</text>
</comment>
<protein>
    <submittedName>
        <fullName evidence="5">Precorrin-6x reductase</fullName>
    </submittedName>
</protein>
<dbReference type="OrthoDB" id="9780707at2"/>
<keyword evidence="3" id="KW-0560">Oxidoreductase</keyword>
<dbReference type="KEGG" id="sgy:Sgly_2889"/>
<dbReference type="GO" id="GO:0016994">
    <property type="term" value="F:precorrin-6A reductase activity"/>
    <property type="evidence" value="ECO:0007669"/>
    <property type="project" value="InterPro"/>
</dbReference>
<feature type="compositionally biased region" description="Basic and acidic residues" evidence="4">
    <location>
        <begin position="268"/>
        <end position="281"/>
    </location>
</feature>
<evidence type="ECO:0000256" key="1">
    <source>
        <dbReference type="ARBA" id="ARBA00004953"/>
    </source>
</evidence>
<reference evidence="5 6" key="1">
    <citation type="journal article" date="2011" name="Stand. Genomic Sci.">
        <title>Complete genome sequence of Syntrophobotulus glycolicus type strain (FlGlyR).</title>
        <authorList>
            <person name="Han C."/>
            <person name="Mwirichia R."/>
            <person name="Chertkov O."/>
            <person name="Held B."/>
            <person name="Lapidus A."/>
            <person name="Nolan M."/>
            <person name="Lucas S."/>
            <person name="Hammon N."/>
            <person name="Deshpande S."/>
            <person name="Cheng J.F."/>
            <person name="Tapia R."/>
            <person name="Goodwin L."/>
            <person name="Pitluck S."/>
            <person name="Huntemann M."/>
            <person name="Liolios K."/>
            <person name="Ivanova N."/>
            <person name="Pagani I."/>
            <person name="Mavromatis K."/>
            <person name="Ovchinikova G."/>
            <person name="Pati A."/>
            <person name="Chen A."/>
            <person name="Palaniappan K."/>
            <person name="Land M."/>
            <person name="Hauser L."/>
            <person name="Brambilla E.M."/>
            <person name="Rohde M."/>
            <person name="Spring S."/>
            <person name="Sikorski J."/>
            <person name="Goker M."/>
            <person name="Woyke T."/>
            <person name="Bristow J."/>
            <person name="Eisen J.A."/>
            <person name="Markowitz V."/>
            <person name="Hugenholtz P."/>
            <person name="Kyrpides N.C."/>
            <person name="Klenk H.P."/>
            <person name="Detter J.C."/>
        </authorList>
    </citation>
    <scope>NUCLEOTIDE SEQUENCE [LARGE SCALE GENOMIC DNA]</scope>
    <source>
        <strain evidence="6">DSM 8271 / FlGlyR</strain>
    </source>
</reference>
<dbReference type="PANTHER" id="PTHR36925">
    <property type="entry name" value="COBALT-PRECORRIN-6A REDUCTASE"/>
    <property type="match status" value="1"/>
</dbReference>
<dbReference type="eggNOG" id="COG2099">
    <property type="taxonomic scope" value="Bacteria"/>
</dbReference>
<feature type="region of interest" description="Disordered" evidence="4">
    <location>
        <begin position="268"/>
        <end position="296"/>
    </location>
</feature>
<dbReference type="NCBIfam" id="TIGR00715">
    <property type="entry name" value="precor6x_red"/>
    <property type="match status" value="1"/>
</dbReference>
<gene>
    <name evidence="5" type="ordered locus">Sgly_2889</name>
</gene>
<dbReference type="STRING" id="645991.Sgly_2889"/>